<evidence type="ECO:0000313" key="14">
    <source>
        <dbReference type="Proteomes" id="UP000694580"/>
    </source>
</evidence>
<evidence type="ECO:0000313" key="13">
    <source>
        <dbReference type="Ensembl" id="ENSDCDP00010015066.1"/>
    </source>
</evidence>
<sequence>MLLIKNASFSDFVLNGFSDLGHWRPLLSIPFLFMFLFSLVANATLLYVIISQKALHYPMCVLIAVMTAVDMCLPIFFVPKMLLSLLLGWTSISLQACLLQMFFLHFVGTFQTTVLVWMALDRYFAICTPLHYQKYMAASYFLRFVVGPVLRNLLMILLIVGRAGRLSYCRENVMEHCFCEHMALVQLACDDTSLSNVAGLFIIFFITIADLLFVMISYMVIFVTVFRSGKSRMKALDTCVTHILVMSTGLVFALVALLSYRIRNNISPSVRVFLSTMYLLFGSFANPIIYGVRTKDIREHFVKLVKGARVMPT</sequence>
<feature type="transmembrane region" description="Helical" evidence="11">
    <location>
        <begin position="98"/>
        <end position="120"/>
    </location>
</feature>
<protein>
    <recommendedName>
        <fullName evidence="12">G-protein coupled receptors family 1 profile domain-containing protein</fullName>
    </recommendedName>
</protein>
<dbReference type="InterPro" id="IPR050402">
    <property type="entry name" value="OR51/52/56-like"/>
</dbReference>
<evidence type="ECO:0000256" key="11">
    <source>
        <dbReference type="SAM" id="Phobius"/>
    </source>
</evidence>
<keyword evidence="9" id="KW-0675">Receptor</keyword>
<dbReference type="InterPro" id="IPR000725">
    <property type="entry name" value="Olfact_rcpt"/>
</dbReference>
<evidence type="ECO:0000259" key="12">
    <source>
        <dbReference type="PROSITE" id="PS50262"/>
    </source>
</evidence>
<dbReference type="PANTHER" id="PTHR26450:SF391">
    <property type="entry name" value="ODORANT RECEPTOR-RELATED"/>
    <property type="match status" value="1"/>
</dbReference>
<evidence type="ECO:0000256" key="7">
    <source>
        <dbReference type="ARBA" id="ARBA00023040"/>
    </source>
</evidence>
<accession>A0AAY4B5I9</accession>
<reference evidence="13" key="2">
    <citation type="submission" date="2025-08" db="UniProtKB">
        <authorList>
            <consortium name="Ensembl"/>
        </authorList>
    </citation>
    <scope>IDENTIFICATION</scope>
</reference>
<dbReference type="PRINTS" id="PR00245">
    <property type="entry name" value="OLFACTORYR"/>
</dbReference>
<dbReference type="GO" id="GO:0004984">
    <property type="term" value="F:olfactory receptor activity"/>
    <property type="evidence" value="ECO:0007669"/>
    <property type="project" value="InterPro"/>
</dbReference>
<dbReference type="InterPro" id="IPR017452">
    <property type="entry name" value="GPCR_Rhodpsn_7TM"/>
</dbReference>
<evidence type="ECO:0000256" key="3">
    <source>
        <dbReference type="ARBA" id="ARBA00022606"/>
    </source>
</evidence>
<dbReference type="GO" id="GO:0005886">
    <property type="term" value="C:plasma membrane"/>
    <property type="evidence" value="ECO:0007669"/>
    <property type="project" value="UniProtKB-SubCell"/>
</dbReference>
<dbReference type="FunFam" id="1.20.1070.10:FF:000013">
    <property type="entry name" value="Olfactory receptor"/>
    <property type="match status" value="1"/>
</dbReference>
<reference evidence="13" key="3">
    <citation type="submission" date="2025-09" db="UniProtKB">
        <authorList>
            <consortium name="Ensembl"/>
        </authorList>
    </citation>
    <scope>IDENTIFICATION</scope>
</reference>
<dbReference type="Ensembl" id="ENSDCDT00010015910.1">
    <property type="protein sequence ID" value="ENSDCDP00010015066.1"/>
    <property type="gene ID" value="ENSDCDG00010006916.1"/>
</dbReference>
<dbReference type="GO" id="GO:0004930">
    <property type="term" value="F:G protein-coupled receptor activity"/>
    <property type="evidence" value="ECO:0007669"/>
    <property type="project" value="UniProtKB-KW"/>
</dbReference>
<name>A0AAY4B5I9_9TELE</name>
<dbReference type="PRINTS" id="PR00237">
    <property type="entry name" value="GPCRRHODOPSN"/>
</dbReference>
<comment type="subcellular location">
    <subcellularLocation>
        <location evidence="1">Cell membrane</location>
        <topology evidence="1">Multi-pass membrane protein</topology>
    </subcellularLocation>
</comment>
<dbReference type="Proteomes" id="UP000694580">
    <property type="component" value="Chromosome 13"/>
</dbReference>
<evidence type="ECO:0000256" key="1">
    <source>
        <dbReference type="ARBA" id="ARBA00004651"/>
    </source>
</evidence>
<dbReference type="PROSITE" id="PS50262">
    <property type="entry name" value="G_PROTEIN_RECEP_F1_2"/>
    <property type="match status" value="1"/>
</dbReference>
<dbReference type="AlphaFoldDB" id="A0AAY4B5I9"/>
<reference evidence="13 14" key="1">
    <citation type="submission" date="2020-06" db="EMBL/GenBank/DDBJ databases">
        <authorList>
            <consortium name="Wellcome Sanger Institute Data Sharing"/>
        </authorList>
    </citation>
    <scope>NUCLEOTIDE SEQUENCE [LARGE SCALE GENOMIC DNA]</scope>
</reference>
<keyword evidence="7" id="KW-0297">G-protein coupled receptor</keyword>
<dbReference type="InterPro" id="IPR000276">
    <property type="entry name" value="GPCR_Rhodpsn"/>
</dbReference>
<dbReference type="SMART" id="SM01381">
    <property type="entry name" value="7TM_GPCR_Srsx"/>
    <property type="match status" value="1"/>
</dbReference>
<keyword evidence="10" id="KW-0807">Transducer</keyword>
<organism evidence="13 14">
    <name type="scientific">Denticeps clupeoides</name>
    <name type="common">denticle herring</name>
    <dbReference type="NCBI Taxonomy" id="299321"/>
    <lineage>
        <taxon>Eukaryota</taxon>
        <taxon>Metazoa</taxon>
        <taxon>Chordata</taxon>
        <taxon>Craniata</taxon>
        <taxon>Vertebrata</taxon>
        <taxon>Euteleostomi</taxon>
        <taxon>Actinopterygii</taxon>
        <taxon>Neopterygii</taxon>
        <taxon>Teleostei</taxon>
        <taxon>Clupei</taxon>
        <taxon>Clupeiformes</taxon>
        <taxon>Denticipitoidei</taxon>
        <taxon>Denticipitidae</taxon>
        <taxon>Denticeps</taxon>
    </lineage>
</organism>
<dbReference type="GeneTree" id="ENSGT01150000286905"/>
<evidence type="ECO:0000256" key="9">
    <source>
        <dbReference type="ARBA" id="ARBA00023170"/>
    </source>
</evidence>
<feature type="transmembrane region" description="Helical" evidence="11">
    <location>
        <begin position="238"/>
        <end position="260"/>
    </location>
</feature>
<dbReference type="SUPFAM" id="SSF81321">
    <property type="entry name" value="Family A G protein-coupled receptor-like"/>
    <property type="match status" value="1"/>
</dbReference>
<proteinExistence type="predicted"/>
<keyword evidence="3" id="KW-0716">Sensory transduction</keyword>
<dbReference type="Gene3D" id="1.20.1070.10">
    <property type="entry name" value="Rhodopsin 7-helix transmembrane proteins"/>
    <property type="match status" value="1"/>
</dbReference>
<feature type="transmembrane region" description="Helical" evidence="11">
    <location>
        <begin position="200"/>
        <end position="226"/>
    </location>
</feature>
<dbReference type="Pfam" id="PF13853">
    <property type="entry name" value="7tm_4"/>
    <property type="match status" value="1"/>
</dbReference>
<feature type="transmembrane region" description="Helical" evidence="11">
    <location>
        <begin position="272"/>
        <end position="292"/>
    </location>
</feature>
<evidence type="ECO:0000256" key="4">
    <source>
        <dbReference type="ARBA" id="ARBA00022692"/>
    </source>
</evidence>
<keyword evidence="8 11" id="KW-0472">Membrane</keyword>
<keyword evidence="5" id="KW-0552">Olfaction</keyword>
<keyword evidence="2" id="KW-1003">Cell membrane</keyword>
<dbReference type="PANTHER" id="PTHR26450">
    <property type="entry name" value="OLFACTORY RECEPTOR 56B1-RELATED"/>
    <property type="match status" value="1"/>
</dbReference>
<evidence type="ECO:0000256" key="10">
    <source>
        <dbReference type="ARBA" id="ARBA00023224"/>
    </source>
</evidence>
<evidence type="ECO:0000256" key="5">
    <source>
        <dbReference type="ARBA" id="ARBA00022725"/>
    </source>
</evidence>
<feature type="transmembrane region" description="Helical" evidence="11">
    <location>
        <begin position="27"/>
        <end position="50"/>
    </location>
</feature>
<evidence type="ECO:0000256" key="2">
    <source>
        <dbReference type="ARBA" id="ARBA00022475"/>
    </source>
</evidence>
<keyword evidence="4 11" id="KW-0812">Transmembrane</keyword>
<feature type="transmembrane region" description="Helical" evidence="11">
    <location>
        <begin position="57"/>
        <end position="78"/>
    </location>
</feature>
<keyword evidence="6 11" id="KW-1133">Transmembrane helix</keyword>
<keyword evidence="14" id="KW-1185">Reference proteome</keyword>
<feature type="domain" description="G-protein coupled receptors family 1 profile" evidence="12">
    <location>
        <begin position="41"/>
        <end position="290"/>
    </location>
</feature>
<feature type="transmembrane region" description="Helical" evidence="11">
    <location>
        <begin position="140"/>
        <end position="160"/>
    </location>
</feature>
<evidence type="ECO:0000256" key="8">
    <source>
        <dbReference type="ARBA" id="ARBA00023136"/>
    </source>
</evidence>
<evidence type="ECO:0000256" key="6">
    <source>
        <dbReference type="ARBA" id="ARBA00022989"/>
    </source>
</evidence>